<reference evidence="3" key="1">
    <citation type="submission" date="2018-08" db="EMBL/GenBank/DDBJ databases">
        <authorList>
            <person name="Kim S.-J."/>
            <person name="Jung G.-Y."/>
        </authorList>
    </citation>
    <scope>NUCLEOTIDE SEQUENCE [LARGE SCALE GENOMIC DNA]</scope>
    <source>
        <strain evidence="3">GY_H</strain>
    </source>
</reference>
<keyword evidence="3" id="KW-1185">Reference proteome</keyword>
<dbReference type="RefSeq" id="WP_115517933.1">
    <property type="nucleotide sequence ID" value="NZ_QRGO01000002.1"/>
</dbReference>
<feature type="region of interest" description="Disordered" evidence="1">
    <location>
        <begin position="1"/>
        <end position="26"/>
    </location>
</feature>
<accession>A0A371B2N6</accession>
<comment type="caution">
    <text evidence="2">The sequence shown here is derived from an EMBL/GenBank/DDBJ whole genome shotgun (WGS) entry which is preliminary data.</text>
</comment>
<organism evidence="2 3">
    <name type="scientific">Undibacter mobilis</name>
    <dbReference type="NCBI Taxonomy" id="2292256"/>
    <lineage>
        <taxon>Bacteria</taxon>
        <taxon>Pseudomonadati</taxon>
        <taxon>Pseudomonadota</taxon>
        <taxon>Alphaproteobacteria</taxon>
        <taxon>Hyphomicrobiales</taxon>
        <taxon>Nitrobacteraceae</taxon>
        <taxon>Undibacter</taxon>
    </lineage>
</organism>
<evidence type="ECO:0000256" key="1">
    <source>
        <dbReference type="SAM" id="MobiDB-lite"/>
    </source>
</evidence>
<gene>
    <name evidence="2" type="ORF">DXH78_14335</name>
</gene>
<evidence type="ECO:0000313" key="2">
    <source>
        <dbReference type="EMBL" id="RDV01810.1"/>
    </source>
</evidence>
<name>A0A371B2N6_9BRAD</name>
<protein>
    <submittedName>
        <fullName evidence="2">Uncharacterized protein</fullName>
    </submittedName>
</protein>
<proteinExistence type="predicted"/>
<dbReference type="EMBL" id="QRGO01000002">
    <property type="protein sequence ID" value="RDV01810.1"/>
    <property type="molecule type" value="Genomic_DNA"/>
</dbReference>
<feature type="compositionally biased region" description="Low complexity" evidence="1">
    <location>
        <begin position="13"/>
        <end position="26"/>
    </location>
</feature>
<evidence type="ECO:0000313" key="3">
    <source>
        <dbReference type="Proteomes" id="UP000263993"/>
    </source>
</evidence>
<dbReference type="AlphaFoldDB" id="A0A371B2N6"/>
<sequence>MPDTSAAHATDLPTTDSPPSVPASDPSYIVEVGGQRISQFGSLTAALSCGLTLKGQNAGVEVRVYDARERATA</sequence>
<dbReference type="Proteomes" id="UP000263993">
    <property type="component" value="Unassembled WGS sequence"/>
</dbReference>
<dbReference type="OrthoDB" id="9963831at2"/>